<dbReference type="InterPro" id="IPR004089">
    <property type="entry name" value="MCPsignal_dom"/>
</dbReference>
<dbReference type="PANTHER" id="PTHR32089:SF112">
    <property type="entry name" value="LYSOZYME-LIKE PROTEIN-RELATED"/>
    <property type="match status" value="1"/>
</dbReference>
<evidence type="ECO:0000256" key="3">
    <source>
        <dbReference type="ARBA" id="ARBA00023136"/>
    </source>
</evidence>
<evidence type="ECO:0000313" key="10">
    <source>
        <dbReference type="EMBL" id="OAB43745.1"/>
    </source>
</evidence>
<dbReference type="PROSITE" id="PS50111">
    <property type="entry name" value="CHEMOTAXIS_TRANSDUC_2"/>
    <property type="match status" value="1"/>
</dbReference>
<evidence type="ECO:0000259" key="8">
    <source>
        <dbReference type="PROSITE" id="PS50111"/>
    </source>
</evidence>
<dbReference type="SMART" id="SM00304">
    <property type="entry name" value="HAMP"/>
    <property type="match status" value="1"/>
</dbReference>
<sequence>MSWLFKLPLHQKVIAGCYLVAALFSLPVFVTFIVIGKIFVGIILIVLLLALTYPLSRFIEKALSSSFDEISIVTSRIAQGDFTERASETGSMTALNQSFNSMIDKLTTILTDASGITKQVMGTSRGITDKNQELKLVMTQVAHSSHELAVGANEISQDIAGMTESIQDIEEKVSNYTLSTKAMNERSIHTLQLVESGRESVAKQSEGMKKNIHATQQVSNSIDALSRSAKRISRITKSISDLAEQTNLLSLNASIEAARAGEHGRGFAVVAQEVRKLAEESATSTQGVFGLVRNIEDDIQLAIGNILINEEIVSQQNEMIHEAEQIFTQIIQSVQYISEQIAAFSNESDNMLESARKISSSIQNISAITEQSAAGTQQVSASMNDQMSTIQTVAEEAEIMNKAVFQLQKTIQIFKF</sequence>
<keyword evidence="7" id="KW-1133">Transmembrane helix</keyword>
<feature type="domain" description="HAMP" evidence="9">
    <location>
        <begin position="61"/>
        <end position="111"/>
    </location>
</feature>
<dbReference type="Pfam" id="PF00015">
    <property type="entry name" value="MCPsignal"/>
    <property type="match status" value="1"/>
</dbReference>
<evidence type="ECO:0000259" key="9">
    <source>
        <dbReference type="PROSITE" id="PS50885"/>
    </source>
</evidence>
<dbReference type="EMBL" id="LVJH01000010">
    <property type="protein sequence ID" value="OAB43745.1"/>
    <property type="molecule type" value="Genomic_DNA"/>
</dbReference>
<comment type="caution">
    <text evidence="10">The sequence shown here is derived from an EMBL/GenBank/DDBJ whole genome shotgun (WGS) entry which is preliminary data.</text>
</comment>
<keyword evidence="7" id="KW-0812">Transmembrane</keyword>
<accession>A0A168LRC4</accession>
<dbReference type="GO" id="GO:0005886">
    <property type="term" value="C:plasma membrane"/>
    <property type="evidence" value="ECO:0007669"/>
    <property type="project" value="UniProtKB-SubCell"/>
</dbReference>
<dbReference type="SMART" id="SM00283">
    <property type="entry name" value="MA"/>
    <property type="match status" value="1"/>
</dbReference>
<evidence type="ECO:0000313" key="11">
    <source>
        <dbReference type="Proteomes" id="UP000076967"/>
    </source>
</evidence>
<evidence type="ECO:0000256" key="4">
    <source>
        <dbReference type="ARBA" id="ARBA00023224"/>
    </source>
</evidence>
<protein>
    <submittedName>
        <fullName evidence="10">Chemotaxis protein</fullName>
    </submittedName>
</protein>
<feature type="transmembrane region" description="Helical" evidence="7">
    <location>
        <begin position="12"/>
        <end position="32"/>
    </location>
</feature>
<dbReference type="SUPFAM" id="SSF58104">
    <property type="entry name" value="Methyl-accepting chemotaxis protein (MCP) signaling domain"/>
    <property type="match status" value="1"/>
</dbReference>
<keyword evidence="4 6" id="KW-0807">Transducer</keyword>
<dbReference type="STRING" id="494026.PGLA_08160"/>
<keyword evidence="2" id="KW-1003">Cell membrane</keyword>
<keyword evidence="11" id="KW-1185">Reference proteome</keyword>
<comment type="similarity">
    <text evidence="5">Belongs to the methyl-accepting chemotaxis (MCP) protein family.</text>
</comment>
<reference evidence="10 11" key="1">
    <citation type="submission" date="2016-03" db="EMBL/GenBank/DDBJ databases">
        <title>Draft genome sequence of Paenibacillus glacialis DSM 22343.</title>
        <authorList>
            <person name="Shin S.-K."/>
            <person name="Yi H."/>
        </authorList>
    </citation>
    <scope>NUCLEOTIDE SEQUENCE [LARGE SCALE GENOMIC DNA]</scope>
    <source>
        <strain evidence="10 11">DSM 22343</strain>
    </source>
</reference>
<evidence type="ECO:0000256" key="7">
    <source>
        <dbReference type="SAM" id="Phobius"/>
    </source>
</evidence>
<evidence type="ECO:0000256" key="5">
    <source>
        <dbReference type="ARBA" id="ARBA00029447"/>
    </source>
</evidence>
<evidence type="ECO:0000256" key="1">
    <source>
        <dbReference type="ARBA" id="ARBA00004236"/>
    </source>
</evidence>
<feature type="domain" description="Methyl-accepting transducer" evidence="8">
    <location>
        <begin position="130"/>
        <end position="380"/>
    </location>
</feature>
<dbReference type="CDD" id="cd06225">
    <property type="entry name" value="HAMP"/>
    <property type="match status" value="1"/>
</dbReference>
<organism evidence="10 11">
    <name type="scientific">Paenibacillus glacialis</name>
    <dbReference type="NCBI Taxonomy" id="494026"/>
    <lineage>
        <taxon>Bacteria</taxon>
        <taxon>Bacillati</taxon>
        <taxon>Bacillota</taxon>
        <taxon>Bacilli</taxon>
        <taxon>Bacillales</taxon>
        <taxon>Paenibacillaceae</taxon>
        <taxon>Paenibacillus</taxon>
    </lineage>
</organism>
<dbReference type="AlphaFoldDB" id="A0A168LRC4"/>
<dbReference type="OrthoDB" id="2489132at2"/>
<name>A0A168LRC4_9BACL</name>
<evidence type="ECO:0000256" key="2">
    <source>
        <dbReference type="ARBA" id="ARBA00022475"/>
    </source>
</evidence>
<keyword evidence="3 7" id="KW-0472">Membrane</keyword>
<dbReference type="Proteomes" id="UP000076967">
    <property type="component" value="Unassembled WGS sequence"/>
</dbReference>
<dbReference type="RefSeq" id="WP_068531441.1">
    <property type="nucleotide sequence ID" value="NZ_LVJH01000010.1"/>
</dbReference>
<dbReference type="Pfam" id="PF00672">
    <property type="entry name" value="HAMP"/>
    <property type="match status" value="1"/>
</dbReference>
<dbReference type="GO" id="GO:0007165">
    <property type="term" value="P:signal transduction"/>
    <property type="evidence" value="ECO:0007669"/>
    <property type="project" value="UniProtKB-KW"/>
</dbReference>
<dbReference type="PANTHER" id="PTHR32089">
    <property type="entry name" value="METHYL-ACCEPTING CHEMOTAXIS PROTEIN MCPB"/>
    <property type="match status" value="1"/>
</dbReference>
<comment type="subcellular location">
    <subcellularLocation>
        <location evidence="1">Cell membrane</location>
    </subcellularLocation>
</comment>
<dbReference type="PROSITE" id="PS50885">
    <property type="entry name" value="HAMP"/>
    <property type="match status" value="1"/>
</dbReference>
<proteinExistence type="inferred from homology"/>
<dbReference type="Gene3D" id="1.10.287.950">
    <property type="entry name" value="Methyl-accepting chemotaxis protein"/>
    <property type="match status" value="1"/>
</dbReference>
<dbReference type="InterPro" id="IPR003660">
    <property type="entry name" value="HAMP_dom"/>
</dbReference>
<feature type="transmembrane region" description="Helical" evidence="7">
    <location>
        <begin position="38"/>
        <end position="56"/>
    </location>
</feature>
<evidence type="ECO:0000256" key="6">
    <source>
        <dbReference type="PROSITE-ProRule" id="PRU00284"/>
    </source>
</evidence>
<dbReference type="Gene3D" id="6.10.340.10">
    <property type="match status" value="1"/>
</dbReference>
<gene>
    <name evidence="10" type="ORF">PGLA_08160</name>
</gene>